<dbReference type="SUPFAM" id="SSF52540">
    <property type="entry name" value="P-loop containing nucleoside triphosphate hydrolases"/>
    <property type="match status" value="1"/>
</dbReference>
<dbReference type="NCBIfam" id="TIGR00634">
    <property type="entry name" value="recN"/>
    <property type="match status" value="1"/>
</dbReference>
<dbReference type="InterPro" id="IPR004604">
    <property type="entry name" value="DNA_recomb/repair_RecN"/>
</dbReference>
<comment type="function">
    <text evidence="1 9">May be involved in recombinational repair of damaged DNA.</text>
</comment>
<evidence type="ECO:0000256" key="1">
    <source>
        <dbReference type="ARBA" id="ARBA00003618"/>
    </source>
</evidence>
<keyword evidence="10" id="KW-0175">Coiled coil</keyword>
<evidence type="ECO:0000256" key="9">
    <source>
        <dbReference type="PIRNR" id="PIRNR003128"/>
    </source>
</evidence>
<keyword evidence="4" id="KW-0547">Nucleotide-binding</keyword>
<organism evidence="12 13">
    <name type="scientific">Fusibacter tunisiensis</name>
    <dbReference type="NCBI Taxonomy" id="1008308"/>
    <lineage>
        <taxon>Bacteria</taxon>
        <taxon>Bacillati</taxon>
        <taxon>Bacillota</taxon>
        <taxon>Clostridia</taxon>
        <taxon>Eubacteriales</taxon>
        <taxon>Eubacteriales Family XII. Incertae Sedis</taxon>
        <taxon>Fusibacter</taxon>
    </lineage>
</organism>
<dbReference type="PANTHER" id="PTHR11059">
    <property type="entry name" value="DNA REPAIR PROTEIN RECN"/>
    <property type="match status" value="1"/>
</dbReference>
<dbReference type="CDD" id="cd03241">
    <property type="entry name" value="ABC_RecN"/>
    <property type="match status" value="2"/>
</dbReference>
<dbReference type="Gene3D" id="3.40.50.300">
    <property type="entry name" value="P-loop containing nucleotide triphosphate hydrolases"/>
    <property type="match status" value="2"/>
</dbReference>
<dbReference type="InterPro" id="IPR027417">
    <property type="entry name" value="P-loop_NTPase"/>
</dbReference>
<evidence type="ECO:0000313" key="13">
    <source>
        <dbReference type="Proteomes" id="UP000767854"/>
    </source>
</evidence>
<feature type="domain" description="RecF/RecN/SMC N-terminal" evidence="11">
    <location>
        <begin position="4"/>
        <end position="506"/>
    </location>
</feature>
<evidence type="ECO:0000256" key="2">
    <source>
        <dbReference type="ARBA" id="ARBA00009441"/>
    </source>
</evidence>
<evidence type="ECO:0000259" key="11">
    <source>
        <dbReference type="Pfam" id="PF02463"/>
    </source>
</evidence>
<sequence>MLFELYVKDFILIDEAVIDFKEGFNTITGETGAGKSMVLGAIALVLGGQANKDHVKIGKETAIIRAGFFTNKQVNLYLENNGFSVDPDIITITREIQAKGKSISRINGQIATLTHLKYVTQFLIDIHGQHDNQVLLNPDEQLNFLDTYGTQEISDFLNEVHKLYLELNQIQKDIRNLELKNKDRQRQMDFLIFQVNELETAGLVDGEDMTLEREFKVLGELDSIQELFERARNWLSGEYGDGVVTSLASFSGAFQKVADYNEPLKNFSERFSELFFMMDDLAKEVVHYQDQLEQNPERLDQVERRLDEINQLKSKYNCQTIAELKSQLKRLRTELESYEQVASDLQTQKKRYELILKKYDVASHELSKRREKAAHSLEKALMAELVELNMKEAKFKVQLTEKTMPGPTGVDLIEFQISTNAGHPLRPLKKVVSGGELSRIMLGIKIVLGQMDAMPTLFFDEIDSGISGLTANVVGEKLAKLSQYAQIICITHLPQIAVFADHHLLIKKSQFDGETLTEIETLSEHTIQEEIARLVGGFEHTETTNQHAREMLLKAAKKKEAYT</sequence>
<dbReference type="EMBL" id="JAFBDT010000006">
    <property type="protein sequence ID" value="MBM7561556.1"/>
    <property type="molecule type" value="Genomic_DNA"/>
</dbReference>
<gene>
    <name evidence="12" type="ORF">JOC49_001076</name>
</gene>
<comment type="similarity">
    <text evidence="2 9">Belongs to the RecN family.</text>
</comment>
<dbReference type="PANTHER" id="PTHR11059:SF0">
    <property type="entry name" value="DNA REPAIR PROTEIN RECN"/>
    <property type="match status" value="1"/>
</dbReference>
<name>A0ABS2MQ91_9FIRM</name>
<keyword evidence="7 9" id="KW-0234">DNA repair</keyword>
<evidence type="ECO:0000256" key="4">
    <source>
        <dbReference type="ARBA" id="ARBA00022741"/>
    </source>
</evidence>
<reference evidence="12 13" key="1">
    <citation type="submission" date="2021-01" db="EMBL/GenBank/DDBJ databases">
        <title>Genomic Encyclopedia of Type Strains, Phase IV (KMG-IV): sequencing the most valuable type-strain genomes for metagenomic binning, comparative biology and taxonomic classification.</title>
        <authorList>
            <person name="Goeker M."/>
        </authorList>
    </citation>
    <scope>NUCLEOTIDE SEQUENCE [LARGE SCALE GENOMIC DNA]</scope>
    <source>
        <strain evidence="12 13">DSM 24436</strain>
    </source>
</reference>
<keyword evidence="13" id="KW-1185">Reference proteome</keyword>
<feature type="coiled-coil region" evidence="10">
    <location>
        <begin position="299"/>
        <end position="355"/>
    </location>
</feature>
<dbReference type="Proteomes" id="UP000767854">
    <property type="component" value="Unassembled WGS sequence"/>
</dbReference>
<keyword evidence="5 9" id="KW-0227">DNA damage</keyword>
<dbReference type="RefSeq" id="WP_204663177.1">
    <property type="nucleotide sequence ID" value="NZ_JAFBDT010000006.1"/>
</dbReference>
<dbReference type="Pfam" id="PF02463">
    <property type="entry name" value="SMC_N"/>
    <property type="match status" value="1"/>
</dbReference>
<evidence type="ECO:0000256" key="8">
    <source>
        <dbReference type="ARBA" id="ARBA00033408"/>
    </source>
</evidence>
<comment type="caution">
    <text evidence="12">The sequence shown here is derived from an EMBL/GenBank/DDBJ whole genome shotgun (WGS) entry which is preliminary data.</text>
</comment>
<evidence type="ECO:0000256" key="5">
    <source>
        <dbReference type="ARBA" id="ARBA00022763"/>
    </source>
</evidence>
<protein>
    <recommendedName>
        <fullName evidence="3 9">DNA repair protein RecN</fullName>
    </recommendedName>
    <alternativeName>
        <fullName evidence="8 9">Recombination protein N</fullName>
    </alternativeName>
</protein>
<dbReference type="InterPro" id="IPR003395">
    <property type="entry name" value="RecF/RecN/SMC_N"/>
</dbReference>
<evidence type="ECO:0000256" key="6">
    <source>
        <dbReference type="ARBA" id="ARBA00022840"/>
    </source>
</evidence>
<dbReference type="PIRSF" id="PIRSF003128">
    <property type="entry name" value="RecN"/>
    <property type="match status" value="1"/>
</dbReference>
<evidence type="ECO:0000256" key="3">
    <source>
        <dbReference type="ARBA" id="ARBA00021315"/>
    </source>
</evidence>
<feature type="coiled-coil region" evidence="10">
    <location>
        <begin position="160"/>
        <end position="187"/>
    </location>
</feature>
<evidence type="ECO:0000256" key="7">
    <source>
        <dbReference type="ARBA" id="ARBA00023204"/>
    </source>
</evidence>
<evidence type="ECO:0000313" key="12">
    <source>
        <dbReference type="EMBL" id="MBM7561556.1"/>
    </source>
</evidence>
<proteinExistence type="inferred from homology"/>
<keyword evidence="6" id="KW-0067">ATP-binding</keyword>
<evidence type="ECO:0000256" key="10">
    <source>
        <dbReference type="SAM" id="Coils"/>
    </source>
</evidence>
<accession>A0ABS2MQ91</accession>